<dbReference type="InterPro" id="IPR042097">
    <property type="entry name" value="Aminopeptidase_N-like_N_sf"/>
</dbReference>
<dbReference type="CDD" id="cd09603">
    <property type="entry name" value="M1_APN_like"/>
    <property type="match status" value="1"/>
</dbReference>
<comment type="catalytic activity">
    <reaction evidence="1">
        <text>Release of an N-terminal amino acid, Xaa-|-Yaa- from a peptide, amide or arylamide. Xaa is preferably Ala, but may be most amino acids including Pro (slow action). When a terminal hydrophobic residue is followed by a prolyl residue, the two may be released as an intact Xaa-Pro dipeptide.</text>
        <dbReference type="EC" id="3.4.11.2"/>
    </reaction>
</comment>
<dbReference type="AlphaFoldDB" id="A0A8J3BTZ1"/>
<dbReference type="Proteomes" id="UP000612329">
    <property type="component" value="Unassembled WGS sequence"/>
</dbReference>
<evidence type="ECO:0000256" key="9">
    <source>
        <dbReference type="ARBA" id="ARBA00022801"/>
    </source>
</evidence>
<evidence type="ECO:0000259" key="13">
    <source>
        <dbReference type="Pfam" id="PF17900"/>
    </source>
</evidence>
<dbReference type="SUPFAM" id="SSF63737">
    <property type="entry name" value="Leukotriene A4 hydrolase N-terminal domain"/>
    <property type="match status" value="1"/>
</dbReference>
<gene>
    <name evidence="14" type="ORF">GCM10007962_31610</name>
</gene>
<keyword evidence="15" id="KW-1185">Reference proteome</keyword>
<comment type="caution">
    <text evidence="14">The sequence shown here is derived from an EMBL/GenBank/DDBJ whole genome shotgun (WGS) entry which is preliminary data.</text>
</comment>
<dbReference type="GO" id="GO:0006508">
    <property type="term" value="P:proteolysis"/>
    <property type="evidence" value="ECO:0007669"/>
    <property type="project" value="UniProtKB-KW"/>
</dbReference>
<keyword evidence="8" id="KW-0479">Metal-binding</keyword>
<dbReference type="Pfam" id="PF01433">
    <property type="entry name" value="Peptidase_M1"/>
    <property type="match status" value="1"/>
</dbReference>
<protein>
    <recommendedName>
        <fullName evidence="5">Aminopeptidase N</fullName>
        <ecNumber evidence="4">3.4.11.2</ecNumber>
    </recommendedName>
</protein>
<dbReference type="GO" id="GO:0043171">
    <property type="term" value="P:peptide catabolic process"/>
    <property type="evidence" value="ECO:0007669"/>
    <property type="project" value="TreeGrafter"/>
</dbReference>
<dbReference type="GO" id="GO:0042277">
    <property type="term" value="F:peptide binding"/>
    <property type="evidence" value="ECO:0007669"/>
    <property type="project" value="TreeGrafter"/>
</dbReference>
<keyword evidence="7" id="KW-0645">Protease</keyword>
<evidence type="ECO:0000256" key="2">
    <source>
        <dbReference type="ARBA" id="ARBA00001947"/>
    </source>
</evidence>
<keyword evidence="9" id="KW-0378">Hydrolase</keyword>
<name>A0A8J3BTZ1_9FLAO</name>
<dbReference type="GO" id="GO:0016285">
    <property type="term" value="F:alanyl aminopeptidase activity"/>
    <property type="evidence" value="ECO:0007669"/>
    <property type="project" value="UniProtKB-EC"/>
</dbReference>
<dbReference type="InterPro" id="IPR045357">
    <property type="entry name" value="Aminopeptidase_N-like_N"/>
</dbReference>
<dbReference type="Gene3D" id="1.10.390.10">
    <property type="entry name" value="Neutral Protease Domain 2"/>
    <property type="match status" value="1"/>
</dbReference>
<dbReference type="Pfam" id="PF17900">
    <property type="entry name" value="Peptidase_M1_N"/>
    <property type="match status" value="1"/>
</dbReference>
<proteinExistence type="inferred from homology"/>
<dbReference type="RefSeq" id="WP_188654983.1">
    <property type="nucleotide sequence ID" value="NZ_BMNR01000011.1"/>
</dbReference>
<dbReference type="GO" id="GO:0005737">
    <property type="term" value="C:cytoplasm"/>
    <property type="evidence" value="ECO:0007669"/>
    <property type="project" value="TreeGrafter"/>
</dbReference>
<evidence type="ECO:0000256" key="6">
    <source>
        <dbReference type="ARBA" id="ARBA00022438"/>
    </source>
</evidence>
<dbReference type="Gene3D" id="2.60.40.1730">
    <property type="entry name" value="tricorn interacting facor f3 domain"/>
    <property type="match status" value="1"/>
</dbReference>
<dbReference type="PRINTS" id="PR00756">
    <property type="entry name" value="ALADIPTASE"/>
</dbReference>
<dbReference type="SUPFAM" id="SSF55486">
    <property type="entry name" value="Metalloproteases ('zincins'), catalytic domain"/>
    <property type="match status" value="1"/>
</dbReference>
<dbReference type="InterPro" id="IPR050344">
    <property type="entry name" value="Peptidase_M1_aminopeptidases"/>
</dbReference>
<feature type="domain" description="Peptidase M1 membrane alanine aminopeptidase" evidence="12">
    <location>
        <begin position="234"/>
        <end position="434"/>
    </location>
</feature>
<comment type="similarity">
    <text evidence="3">Belongs to the peptidase M1 family.</text>
</comment>
<evidence type="ECO:0000256" key="4">
    <source>
        <dbReference type="ARBA" id="ARBA00012564"/>
    </source>
</evidence>
<dbReference type="InterPro" id="IPR027268">
    <property type="entry name" value="Peptidase_M4/M1_CTD_sf"/>
</dbReference>
<keyword evidence="11" id="KW-0482">Metalloprotease</keyword>
<evidence type="ECO:0000313" key="14">
    <source>
        <dbReference type="EMBL" id="GGK34737.1"/>
    </source>
</evidence>
<evidence type="ECO:0000256" key="10">
    <source>
        <dbReference type="ARBA" id="ARBA00022833"/>
    </source>
</evidence>
<sequence>MKFWPIFISLFINIPVFSQQTSSVDFKTAQVNISIQPNQKVVSGQVNYLFDILKPTDSIFVDAQNMAFKKVRFNNDFVHWSNDGKKLWIINKFKPSKNNQLAFEYEAHPKKALYFIDWEDPSASSGQVWTQGQGKYTSNWLPSFDDMNEKVEFDLNITFDKSYEVIANGKLINKQINDSTTIWHYDMKEPMASYLVALAIGKYSVKTEFSKSGVPIELYYYPKDSNKVEPTYRYTKQIFDFFEDEIGVPYPWQNYKEVPVKNFLYAGMENTSTTIFSDAFVVDSVAFNDKNFVNVNAHELAHQWFGDLVTEVSGTHHWLQEGFATYYALLAERQVFGDHYYYWRLYEYAQELLQQDQANQGSALLDPKASSSTFYKRGAWALHALREQVGDEAFKTAIKSYLEQHQFRNVETKDFIRTVEKASGKDLSNFVLIWLESKTFPFDEALKSLKKSTFIQEYLMTDCEVTTSRCKDYLTSGISDEAKIKVIEQAPELVTVDAFDNSLKVRQAIAKYVVKIPLELKVKYESLLQDNSYLTIESALFNLWKNFPENQNRYLKETKGIHGFNDKNIRMLWLVLALNTPDFEPNKNQTYFEELRGYTNANYGFEIRQNAFQYLDLLQACDAVCQDNLKQATTSPIWQFSKFAKGMLEDIDKAKPVTKPRQ</sequence>
<evidence type="ECO:0000259" key="12">
    <source>
        <dbReference type="Pfam" id="PF01433"/>
    </source>
</evidence>
<dbReference type="EMBL" id="BMNR01000011">
    <property type="protein sequence ID" value="GGK34737.1"/>
    <property type="molecule type" value="Genomic_DNA"/>
</dbReference>
<evidence type="ECO:0000256" key="5">
    <source>
        <dbReference type="ARBA" id="ARBA00015611"/>
    </source>
</evidence>
<dbReference type="InterPro" id="IPR014782">
    <property type="entry name" value="Peptidase_M1_dom"/>
</dbReference>
<dbReference type="GO" id="GO:0005615">
    <property type="term" value="C:extracellular space"/>
    <property type="evidence" value="ECO:0007669"/>
    <property type="project" value="TreeGrafter"/>
</dbReference>
<comment type="cofactor">
    <cofactor evidence="2">
        <name>Zn(2+)</name>
        <dbReference type="ChEBI" id="CHEBI:29105"/>
    </cofactor>
</comment>
<evidence type="ECO:0000256" key="3">
    <source>
        <dbReference type="ARBA" id="ARBA00010136"/>
    </source>
</evidence>
<dbReference type="EC" id="3.4.11.2" evidence="4"/>
<evidence type="ECO:0000256" key="11">
    <source>
        <dbReference type="ARBA" id="ARBA00023049"/>
    </source>
</evidence>
<reference evidence="14" key="2">
    <citation type="submission" date="2020-09" db="EMBL/GenBank/DDBJ databases">
        <authorList>
            <person name="Sun Q."/>
            <person name="Ohkuma M."/>
        </authorList>
    </citation>
    <scope>NUCLEOTIDE SEQUENCE</scope>
    <source>
        <strain evidence="14">JCM 12862</strain>
    </source>
</reference>
<evidence type="ECO:0000256" key="8">
    <source>
        <dbReference type="ARBA" id="ARBA00022723"/>
    </source>
</evidence>
<accession>A0A8J3BTZ1</accession>
<dbReference type="GO" id="GO:0016020">
    <property type="term" value="C:membrane"/>
    <property type="evidence" value="ECO:0007669"/>
    <property type="project" value="TreeGrafter"/>
</dbReference>
<evidence type="ECO:0000256" key="7">
    <source>
        <dbReference type="ARBA" id="ARBA00022670"/>
    </source>
</evidence>
<evidence type="ECO:0000313" key="15">
    <source>
        <dbReference type="Proteomes" id="UP000612329"/>
    </source>
</evidence>
<dbReference type="InterPro" id="IPR001930">
    <property type="entry name" value="Peptidase_M1"/>
</dbReference>
<dbReference type="GO" id="GO:0008270">
    <property type="term" value="F:zinc ion binding"/>
    <property type="evidence" value="ECO:0007669"/>
    <property type="project" value="InterPro"/>
</dbReference>
<dbReference type="GO" id="GO:0070006">
    <property type="term" value="F:metalloaminopeptidase activity"/>
    <property type="evidence" value="ECO:0007669"/>
    <property type="project" value="TreeGrafter"/>
</dbReference>
<feature type="domain" description="Aminopeptidase N-like N-terminal" evidence="13">
    <location>
        <begin position="31"/>
        <end position="195"/>
    </location>
</feature>
<evidence type="ECO:0000256" key="1">
    <source>
        <dbReference type="ARBA" id="ARBA00000098"/>
    </source>
</evidence>
<organism evidence="14 15">
    <name type="scientific">Yeosuana aromativorans</name>
    <dbReference type="NCBI Taxonomy" id="288019"/>
    <lineage>
        <taxon>Bacteria</taxon>
        <taxon>Pseudomonadati</taxon>
        <taxon>Bacteroidota</taxon>
        <taxon>Flavobacteriia</taxon>
        <taxon>Flavobacteriales</taxon>
        <taxon>Flavobacteriaceae</taxon>
        <taxon>Yeosuana</taxon>
    </lineage>
</organism>
<dbReference type="PANTHER" id="PTHR11533:SF174">
    <property type="entry name" value="PUROMYCIN-SENSITIVE AMINOPEPTIDASE-RELATED"/>
    <property type="match status" value="1"/>
</dbReference>
<dbReference type="PANTHER" id="PTHR11533">
    <property type="entry name" value="PROTEASE M1 ZINC METALLOPROTEASE"/>
    <property type="match status" value="1"/>
</dbReference>
<keyword evidence="6 14" id="KW-0031">Aminopeptidase</keyword>
<reference evidence="14" key="1">
    <citation type="journal article" date="2014" name="Int. J. Syst. Evol. Microbiol.">
        <title>Complete genome sequence of Corynebacterium casei LMG S-19264T (=DSM 44701T), isolated from a smear-ripened cheese.</title>
        <authorList>
            <consortium name="US DOE Joint Genome Institute (JGI-PGF)"/>
            <person name="Walter F."/>
            <person name="Albersmeier A."/>
            <person name="Kalinowski J."/>
            <person name="Ruckert C."/>
        </authorList>
    </citation>
    <scope>NUCLEOTIDE SEQUENCE</scope>
    <source>
        <strain evidence="14">JCM 12862</strain>
    </source>
</reference>
<keyword evidence="10" id="KW-0862">Zinc</keyword>